<dbReference type="Proteomes" id="UP000017429">
    <property type="component" value="Chromosome"/>
</dbReference>
<dbReference type="KEGG" id="msch:N508_001930"/>
<accession>V2QCQ6</accession>
<proteinExistence type="predicted"/>
<evidence type="ECO:0000313" key="2">
    <source>
        <dbReference type="Proteomes" id="UP000017429"/>
    </source>
</evidence>
<dbReference type="RefSeq" id="WP_023276860.1">
    <property type="nucleotide sequence ID" value="NZ_CP097562.1"/>
</dbReference>
<reference evidence="1" key="1">
    <citation type="journal article" date="2014" name="Genome Announc.">
        <title>Draft genome sequences of the altered schaedler flora, a defined bacterial community from gnotobiotic mice.</title>
        <authorList>
            <person name="Wannemuehler M.J."/>
            <person name="Overstreet A.M."/>
            <person name="Ward D.V."/>
            <person name="Phillips G.J."/>
        </authorList>
    </citation>
    <scope>NUCLEOTIDE SEQUENCE</scope>
    <source>
        <strain evidence="1">ASF457</strain>
    </source>
</reference>
<reference evidence="1" key="2">
    <citation type="submission" date="2022-05" db="EMBL/GenBank/DDBJ databases">
        <authorList>
            <person name="Proctor A.L."/>
            <person name="Phillips G.J."/>
            <person name="Wannemuehler M.J."/>
        </authorList>
    </citation>
    <scope>NUCLEOTIDE SEQUENCE</scope>
    <source>
        <strain evidence="1">ASF457</strain>
    </source>
</reference>
<dbReference type="EMBL" id="CP097562">
    <property type="protein sequence ID" value="USF24836.1"/>
    <property type="molecule type" value="Genomic_DNA"/>
</dbReference>
<name>V2QCQ6_9BACT</name>
<keyword evidence="2" id="KW-1185">Reference proteome</keyword>
<sequence length="68" mass="7783">MKKITVIILIIFIAFAGTVYAEDDKSDNETISQEEKTDKMINDFFNNIEKVIVDSTKKVADEIKNLDK</sequence>
<protein>
    <submittedName>
        <fullName evidence="1">Uncharacterized protein</fullName>
    </submittedName>
</protein>
<organism evidence="1 2">
    <name type="scientific">Mucispirillum schaedleri ASF457</name>
    <dbReference type="NCBI Taxonomy" id="1379858"/>
    <lineage>
        <taxon>Bacteria</taxon>
        <taxon>Pseudomonadati</taxon>
        <taxon>Deferribacterota</taxon>
        <taxon>Deferribacteres</taxon>
        <taxon>Deferribacterales</taxon>
        <taxon>Mucispirillaceae</taxon>
        <taxon>Mucispirillum</taxon>
    </lineage>
</organism>
<dbReference type="AlphaFoldDB" id="V2QCQ6"/>
<gene>
    <name evidence="1" type="ORF">N508_001930</name>
</gene>
<reference evidence="1" key="3">
    <citation type="submission" date="2022-06" db="EMBL/GenBank/DDBJ databases">
        <title>Resources to Facilitate Use of the Altered Schaedler Flora (ASF) Mouse Model to Study Microbiome Function.</title>
        <authorList>
            <person name="Proctor A."/>
            <person name="Parvinroo S."/>
            <person name="Richie T."/>
            <person name="Jia X."/>
            <person name="Lee S.T.M."/>
            <person name="Karp P.D."/>
            <person name="Paley S."/>
            <person name="Kostic A.D."/>
            <person name="Pierre J.F."/>
            <person name="Wannemuehler M.J."/>
            <person name="Phillips G.J."/>
        </authorList>
    </citation>
    <scope>NUCLEOTIDE SEQUENCE</scope>
    <source>
        <strain evidence="1">ASF457</strain>
    </source>
</reference>
<evidence type="ECO:0000313" key="1">
    <source>
        <dbReference type="EMBL" id="USF24836.1"/>
    </source>
</evidence>